<comment type="caution">
    <text evidence="5">The sequence shown here is derived from an EMBL/GenBank/DDBJ whole genome shotgun (WGS) entry which is preliminary data.</text>
</comment>
<keyword evidence="1" id="KW-0805">Transcription regulation</keyword>
<keyword evidence="3" id="KW-0804">Transcription</keyword>
<dbReference type="Proteomes" id="UP000196649">
    <property type="component" value="Unassembled WGS sequence"/>
</dbReference>
<dbReference type="EMBL" id="MXAL01000001">
    <property type="protein sequence ID" value="OWF34179.1"/>
    <property type="molecule type" value="Genomic_DNA"/>
</dbReference>
<dbReference type="AlphaFoldDB" id="A0A210PCF2"/>
<proteinExistence type="predicted"/>
<dbReference type="PANTHER" id="PTHR43280:SF28">
    <property type="entry name" value="HTH-TYPE TRANSCRIPTIONAL ACTIVATOR RHAS"/>
    <property type="match status" value="1"/>
</dbReference>
<sequence>MKITTTSKSFFEATNLSIFLFNLQNNPITTFKMTVAPQLPAKLKDKLLTNTNQKISIYMFLRLGTIATFQVANYKLIIWATSSAINGNGQYADKVPLIDFNTFEAQLTLFYLALAQKNPEFTKSQLTLSDFDIIDRPNQELESFNSHRPSHNGYLAEQQMLLGVEHGNLKEFNDNYVKFMDEGNFGVLATSDLRSKKNITVAATTLFTRAAIRGGMYAENAYDLSDECIKKTELKQNITNVYEYTRTIGERFVKNVAQVKRNNIPSLVYRAQEYIYDHLTTVKNIGEIAQSVGCSKSYLMHLFKQTTGISIIGFLTSQKILSAKQLLLFTQLSIHDIANTLGYESTSQLSRIFKNNTGISPLQFRKNQNL</sequence>
<name>A0A210PCF2_9LACO</name>
<dbReference type="PROSITE" id="PS00041">
    <property type="entry name" value="HTH_ARAC_FAMILY_1"/>
    <property type="match status" value="1"/>
</dbReference>
<evidence type="ECO:0000313" key="6">
    <source>
        <dbReference type="Proteomes" id="UP000196649"/>
    </source>
</evidence>
<evidence type="ECO:0000256" key="3">
    <source>
        <dbReference type="ARBA" id="ARBA00023163"/>
    </source>
</evidence>
<keyword evidence="2" id="KW-0238">DNA-binding</keyword>
<evidence type="ECO:0000313" key="5">
    <source>
        <dbReference type="EMBL" id="OWF34179.1"/>
    </source>
</evidence>
<reference evidence="5 6" key="1">
    <citation type="submission" date="2017-03" db="EMBL/GenBank/DDBJ databases">
        <title>Genome sequence of Lactobacillus kimchii KACC 12383.</title>
        <authorList>
            <person name="Chun J."/>
        </authorList>
    </citation>
    <scope>NUCLEOTIDE SEQUENCE [LARGE SCALE GENOMIC DNA]</scope>
    <source>
        <strain evidence="5 6">KACC 12383</strain>
    </source>
</reference>
<gene>
    <name evidence="5" type="ORF">LKACC12383_00092</name>
</gene>
<protein>
    <submittedName>
        <fullName evidence="5">Lactose operon transcription activator</fullName>
    </submittedName>
</protein>
<evidence type="ECO:0000256" key="2">
    <source>
        <dbReference type="ARBA" id="ARBA00023125"/>
    </source>
</evidence>
<evidence type="ECO:0000259" key="4">
    <source>
        <dbReference type="PROSITE" id="PS01124"/>
    </source>
</evidence>
<dbReference type="InterPro" id="IPR009057">
    <property type="entry name" value="Homeodomain-like_sf"/>
</dbReference>
<dbReference type="SUPFAM" id="SSF46689">
    <property type="entry name" value="Homeodomain-like"/>
    <property type="match status" value="2"/>
</dbReference>
<dbReference type="PROSITE" id="PS01124">
    <property type="entry name" value="HTH_ARAC_FAMILY_2"/>
    <property type="match status" value="1"/>
</dbReference>
<accession>A0A210PCF2</accession>
<dbReference type="SMART" id="SM00342">
    <property type="entry name" value="HTH_ARAC"/>
    <property type="match status" value="1"/>
</dbReference>
<dbReference type="Pfam" id="PF12833">
    <property type="entry name" value="HTH_18"/>
    <property type="match status" value="1"/>
</dbReference>
<dbReference type="PANTHER" id="PTHR43280">
    <property type="entry name" value="ARAC-FAMILY TRANSCRIPTIONAL REGULATOR"/>
    <property type="match status" value="1"/>
</dbReference>
<dbReference type="InterPro" id="IPR018062">
    <property type="entry name" value="HTH_AraC-typ_CS"/>
</dbReference>
<feature type="domain" description="HTH araC/xylS-type" evidence="4">
    <location>
        <begin position="269"/>
        <end position="367"/>
    </location>
</feature>
<dbReference type="GO" id="GO:0003700">
    <property type="term" value="F:DNA-binding transcription factor activity"/>
    <property type="evidence" value="ECO:0007669"/>
    <property type="project" value="InterPro"/>
</dbReference>
<dbReference type="Gene3D" id="1.10.10.60">
    <property type="entry name" value="Homeodomain-like"/>
    <property type="match status" value="2"/>
</dbReference>
<dbReference type="InterPro" id="IPR018060">
    <property type="entry name" value="HTH_AraC"/>
</dbReference>
<evidence type="ECO:0000256" key="1">
    <source>
        <dbReference type="ARBA" id="ARBA00023015"/>
    </source>
</evidence>
<organism evidence="5 6">
    <name type="scientific">Companilactobacillus kimchii</name>
    <dbReference type="NCBI Taxonomy" id="2801452"/>
    <lineage>
        <taxon>Bacteria</taxon>
        <taxon>Bacillati</taxon>
        <taxon>Bacillota</taxon>
        <taxon>Bacilli</taxon>
        <taxon>Lactobacillales</taxon>
        <taxon>Lactobacillaceae</taxon>
        <taxon>Companilactobacillus</taxon>
    </lineage>
</organism>
<dbReference type="RefSeq" id="WP_054642282.1">
    <property type="nucleotide sequence ID" value="NZ_LNUB01000004.1"/>
</dbReference>
<dbReference type="GO" id="GO:0043565">
    <property type="term" value="F:sequence-specific DNA binding"/>
    <property type="evidence" value="ECO:0007669"/>
    <property type="project" value="InterPro"/>
</dbReference>